<dbReference type="InterPro" id="IPR053245">
    <property type="entry name" value="MitoProcess-Associated"/>
</dbReference>
<dbReference type="InterPro" id="IPR009091">
    <property type="entry name" value="RCC1/BLIP-II"/>
</dbReference>
<organism evidence="2 3">
    <name type="scientific">Coprinopsis marcescibilis</name>
    <name type="common">Agaric fungus</name>
    <name type="synonym">Psathyrella marcescibilis</name>
    <dbReference type="NCBI Taxonomy" id="230819"/>
    <lineage>
        <taxon>Eukaryota</taxon>
        <taxon>Fungi</taxon>
        <taxon>Dikarya</taxon>
        <taxon>Basidiomycota</taxon>
        <taxon>Agaricomycotina</taxon>
        <taxon>Agaricomycetes</taxon>
        <taxon>Agaricomycetidae</taxon>
        <taxon>Agaricales</taxon>
        <taxon>Agaricineae</taxon>
        <taxon>Psathyrellaceae</taxon>
        <taxon>Coprinopsis</taxon>
    </lineage>
</organism>
<dbReference type="GO" id="GO:0034551">
    <property type="term" value="P:mitochondrial respiratory chain complex III assembly"/>
    <property type="evidence" value="ECO:0007669"/>
    <property type="project" value="TreeGrafter"/>
</dbReference>
<feature type="repeat" description="RCC1" evidence="1">
    <location>
        <begin position="397"/>
        <end position="457"/>
    </location>
</feature>
<dbReference type="PANTHER" id="PTHR47563">
    <property type="entry name" value="PROTEIN FMP25, MITOCHONDRIAL"/>
    <property type="match status" value="1"/>
</dbReference>
<dbReference type="PROSITE" id="PS50012">
    <property type="entry name" value="RCC1_3"/>
    <property type="match status" value="1"/>
</dbReference>
<keyword evidence="3" id="KW-1185">Reference proteome</keyword>
<dbReference type="SUPFAM" id="SSF50985">
    <property type="entry name" value="RCC1/BLIP-II"/>
    <property type="match status" value="1"/>
</dbReference>
<dbReference type="EMBL" id="ML210154">
    <property type="protein sequence ID" value="TFK28684.1"/>
    <property type="molecule type" value="Genomic_DNA"/>
</dbReference>
<dbReference type="STRING" id="230819.A0A5C3L6N0"/>
<gene>
    <name evidence="2" type="ORF">FA15DRAFT_665126</name>
</gene>
<dbReference type="GO" id="GO:0005743">
    <property type="term" value="C:mitochondrial inner membrane"/>
    <property type="evidence" value="ECO:0007669"/>
    <property type="project" value="TreeGrafter"/>
</dbReference>
<dbReference type="InterPro" id="IPR000408">
    <property type="entry name" value="Reg_chr_condens"/>
</dbReference>
<name>A0A5C3L6N0_COPMA</name>
<evidence type="ECO:0000256" key="1">
    <source>
        <dbReference type="PROSITE-ProRule" id="PRU00235"/>
    </source>
</evidence>
<evidence type="ECO:0000313" key="2">
    <source>
        <dbReference type="EMBL" id="TFK28684.1"/>
    </source>
</evidence>
<dbReference type="Pfam" id="PF13540">
    <property type="entry name" value="RCC1_2"/>
    <property type="match status" value="1"/>
</dbReference>
<accession>A0A5C3L6N0</accession>
<evidence type="ECO:0000313" key="3">
    <source>
        <dbReference type="Proteomes" id="UP000307440"/>
    </source>
</evidence>
<dbReference type="Proteomes" id="UP000307440">
    <property type="component" value="Unassembled WGS sequence"/>
</dbReference>
<reference evidence="2 3" key="1">
    <citation type="journal article" date="2019" name="Nat. Ecol. Evol.">
        <title>Megaphylogeny resolves global patterns of mushroom evolution.</title>
        <authorList>
            <person name="Varga T."/>
            <person name="Krizsan K."/>
            <person name="Foldi C."/>
            <person name="Dima B."/>
            <person name="Sanchez-Garcia M."/>
            <person name="Sanchez-Ramirez S."/>
            <person name="Szollosi G.J."/>
            <person name="Szarkandi J.G."/>
            <person name="Papp V."/>
            <person name="Albert L."/>
            <person name="Andreopoulos W."/>
            <person name="Angelini C."/>
            <person name="Antonin V."/>
            <person name="Barry K.W."/>
            <person name="Bougher N.L."/>
            <person name="Buchanan P."/>
            <person name="Buyck B."/>
            <person name="Bense V."/>
            <person name="Catcheside P."/>
            <person name="Chovatia M."/>
            <person name="Cooper J."/>
            <person name="Damon W."/>
            <person name="Desjardin D."/>
            <person name="Finy P."/>
            <person name="Geml J."/>
            <person name="Haridas S."/>
            <person name="Hughes K."/>
            <person name="Justo A."/>
            <person name="Karasinski D."/>
            <person name="Kautmanova I."/>
            <person name="Kiss B."/>
            <person name="Kocsube S."/>
            <person name="Kotiranta H."/>
            <person name="LaButti K.M."/>
            <person name="Lechner B.E."/>
            <person name="Liimatainen K."/>
            <person name="Lipzen A."/>
            <person name="Lukacs Z."/>
            <person name="Mihaltcheva S."/>
            <person name="Morgado L.N."/>
            <person name="Niskanen T."/>
            <person name="Noordeloos M.E."/>
            <person name="Ohm R.A."/>
            <person name="Ortiz-Santana B."/>
            <person name="Ovrebo C."/>
            <person name="Racz N."/>
            <person name="Riley R."/>
            <person name="Savchenko A."/>
            <person name="Shiryaev A."/>
            <person name="Soop K."/>
            <person name="Spirin V."/>
            <person name="Szebenyi C."/>
            <person name="Tomsovsky M."/>
            <person name="Tulloss R.E."/>
            <person name="Uehling J."/>
            <person name="Grigoriev I.V."/>
            <person name="Vagvolgyi C."/>
            <person name="Papp T."/>
            <person name="Martin F.M."/>
            <person name="Miettinen O."/>
            <person name="Hibbett D.S."/>
            <person name="Nagy L.G."/>
        </authorList>
    </citation>
    <scope>NUCLEOTIDE SEQUENCE [LARGE SCALE GENOMIC DNA]</scope>
    <source>
        <strain evidence="2 3">CBS 121175</strain>
    </source>
</reference>
<dbReference type="OrthoDB" id="10256179at2759"/>
<dbReference type="AlphaFoldDB" id="A0A5C3L6N0"/>
<sequence length="636" mass="67683">MFTRASVTTCRAATPFRGGARNATRTRQLHSGGAGGANPNASAGYQQLKGARKGLVLASAAVAGATVVYVSTQNPVYADAAVVGKLGFKLSDPGLSDGALVRDEETLHSLVWGSNRGKVLSPGAKYDESIRTPAVAKWLDGVALRDLKLHESYGACVDANGDVYQWGDGFFGELQGGDASGGGRAPKLTLKGKNILQLQLTGDKVYGLSASGHIYVFAREMAKQVHAPGTPTPASDSWWGTGWLWGEDANIDFIQLESNDKLERGERFASIAAGKNHLLAVTSKGRAFAHPVNKLANHYGQLGFRKFAIPDPGATITHKDSHLHVELVPKSLSDPFVSASRSVRVTSDALTDANLSKIDDTRIRFCPFIYEIPVLRGVDVAQVAAGSRSSFVRSTTGRVLGWGANEYGQLGLGSNVALNTIIVPTEVILWRTTPGNMKSTCTDVISGGDLTAFIVDRGNELPGQSPYTELLMAGNGQYGGLGNNTASSGQSEPTRVKTVSGLHQYNDLTKRLDPIKPDDISISPTGHVLLALNSAADSEGVGGSDVQVWGRNFDHELGNGKKGSMSSPINLEVPEGERLMLMGRKAKEVKDLHGKVWKRGVKVEQRVATGYGNSVVYWKIEQRGPGFGCSNNSTGR</sequence>
<protein>
    <submittedName>
        <fullName evidence="2">RCC1/BLIP-II</fullName>
    </submittedName>
</protein>
<dbReference type="Gene3D" id="2.130.10.30">
    <property type="entry name" value="Regulator of chromosome condensation 1/beta-lactamase-inhibitor protein II"/>
    <property type="match status" value="1"/>
</dbReference>
<proteinExistence type="predicted"/>
<dbReference type="PANTHER" id="PTHR47563:SF1">
    <property type="entry name" value="PROTEIN FMP25, MITOCHONDRIAL"/>
    <property type="match status" value="1"/>
</dbReference>